<protein>
    <submittedName>
        <fullName evidence="2">2-iminobutanoate/2-iminopropanoate deaminase</fullName>
        <ecNumber evidence="2">3.5.99.10</ecNumber>
    </submittedName>
</protein>
<dbReference type="SUPFAM" id="SSF55298">
    <property type="entry name" value="YjgF-like"/>
    <property type="match status" value="1"/>
</dbReference>
<organism evidence="2 3">
    <name type="scientific">Alicyclobacillus cycloheptanicus</name>
    <dbReference type="NCBI Taxonomy" id="1457"/>
    <lineage>
        <taxon>Bacteria</taxon>
        <taxon>Bacillati</taxon>
        <taxon>Bacillota</taxon>
        <taxon>Bacilli</taxon>
        <taxon>Bacillales</taxon>
        <taxon>Alicyclobacillaceae</taxon>
        <taxon>Alicyclobacillus</taxon>
    </lineage>
</organism>
<dbReference type="InterPro" id="IPR006056">
    <property type="entry name" value="RidA"/>
</dbReference>
<dbReference type="RefSeq" id="WP_274457378.1">
    <property type="nucleotide sequence ID" value="NZ_CP067097.1"/>
</dbReference>
<dbReference type="PANTHER" id="PTHR11803:SF58">
    <property type="entry name" value="PROTEIN HMF1-RELATED"/>
    <property type="match status" value="1"/>
</dbReference>
<reference evidence="2 3" key="1">
    <citation type="submission" date="2023-07" db="EMBL/GenBank/DDBJ databases">
        <title>Genomic Encyclopedia of Type Strains, Phase IV (KMG-IV): sequencing the most valuable type-strain genomes for metagenomic binning, comparative biology and taxonomic classification.</title>
        <authorList>
            <person name="Goeker M."/>
        </authorList>
    </citation>
    <scope>NUCLEOTIDE SEQUENCE [LARGE SCALE GENOMIC DNA]</scope>
    <source>
        <strain evidence="2 3">DSM 4006</strain>
    </source>
</reference>
<gene>
    <name evidence="2" type="ORF">J2S03_002027</name>
</gene>
<dbReference type="Gene3D" id="3.30.1330.40">
    <property type="entry name" value="RutC-like"/>
    <property type="match status" value="1"/>
</dbReference>
<comment type="similarity">
    <text evidence="1">Belongs to the RutC family.</text>
</comment>
<dbReference type="GO" id="GO:0120241">
    <property type="term" value="F:2-iminobutanoate/2-iminopropanoate deaminase"/>
    <property type="evidence" value="ECO:0007669"/>
    <property type="project" value="UniProtKB-EC"/>
</dbReference>
<dbReference type="InterPro" id="IPR006175">
    <property type="entry name" value="YjgF/YER057c/UK114"/>
</dbReference>
<dbReference type="Pfam" id="PF01042">
    <property type="entry name" value="Ribonuc_L-PSP"/>
    <property type="match status" value="1"/>
</dbReference>
<dbReference type="InterPro" id="IPR019897">
    <property type="entry name" value="RidA_CS"/>
</dbReference>
<sequence length="123" mass="13278">MNQITTSQAPAAIGPYAQAVQIGDFVFTSGQIPLRPDGTLVEGDVRAQTEQVLKNLDAVLQAAGLRKENVVKATIFMTDLGQFQTVNEVYAEYLGAHRPARSTVQVAALPRGAQVEIEFIAHK</sequence>
<dbReference type="Proteomes" id="UP001232973">
    <property type="component" value="Unassembled WGS sequence"/>
</dbReference>
<dbReference type="EC" id="3.5.99.10" evidence="2"/>
<dbReference type="InterPro" id="IPR035959">
    <property type="entry name" value="RutC-like_sf"/>
</dbReference>
<name>A0ABT9XIM0_9BACL</name>
<dbReference type="PROSITE" id="PS01094">
    <property type="entry name" value="UPF0076"/>
    <property type="match status" value="1"/>
</dbReference>
<keyword evidence="3" id="KW-1185">Reference proteome</keyword>
<keyword evidence="2" id="KW-0378">Hydrolase</keyword>
<comment type="caution">
    <text evidence="2">The sequence shown here is derived from an EMBL/GenBank/DDBJ whole genome shotgun (WGS) entry which is preliminary data.</text>
</comment>
<proteinExistence type="inferred from homology"/>
<dbReference type="EMBL" id="JAUSTP010000015">
    <property type="protein sequence ID" value="MDQ0190164.1"/>
    <property type="molecule type" value="Genomic_DNA"/>
</dbReference>
<accession>A0ABT9XIM0</accession>
<dbReference type="NCBIfam" id="TIGR00004">
    <property type="entry name" value="Rid family detoxifying hydrolase"/>
    <property type="match status" value="1"/>
</dbReference>
<evidence type="ECO:0000313" key="3">
    <source>
        <dbReference type="Proteomes" id="UP001232973"/>
    </source>
</evidence>
<evidence type="ECO:0000313" key="2">
    <source>
        <dbReference type="EMBL" id="MDQ0190164.1"/>
    </source>
</evidence>
<dbReference type="PANTHER" id="PTHR11803">
    <property type="entry name" value="2-IMINOBUTANOATE/2-IMINOPROPANOATE DEAMINASE RIDA"/>
    <property type="match status" value="1"/>
</dbReference>
<evidence type="ECO:0000256" key="1">
    <source>
        <dbReference type="ARBA" id="ARBA00010552"/>
    </source>
</evidence>
<dbReference type="CDD" id="cd00448">
    <property type="entry name" value="YjgF_YER057c_UK114_family"/>
    <property type="match status" value="1"/>
</dbReference>